<evidence type="ECO:0008006" key="6">
    <source>
        <dbReference type="Google" id="ProtNLM"/>
    </source>
</evidence>
<dbReference type="CDD" id="cd01650">
    <property type="entry name" value="RT_nLTR_like"/>
    <property type="match status" value="1"/>
</dbReference>
<feature type="region of interest" description="Disordered" evidence="1">
    <location>
        <begin position="837"/>
        <end position="870"/>
    </location>
</feature>
<dbReference type="Pfam" id="PF03372">
    <property type="entry name" value="Exo_endo_phos"/>
    <property type="match status" value="1"/>
</dbReference>
<protein>
    <recommendedName>
        <fullName evidence="6">Reverse transcriptase domain-containing protein</fullName>
    </recommendedName>
</protein>
<feature type="domain" description="Endonuclease/exonuclease/phosphatase" evidence="3">
    <location>
        <begin position="138"/>
        <end position="374"/>
    </location>
</feature>
<feature type="region of interest" description="Disordered" evidence="1">
    <location>
        <begin position="1"/>
        <end position="80"/>
    </location>
</feature>
<dbReference type="InterPro" id="IPR043502">
    <property type="entry name" value="DNA/RNA_pol_sf"/>
</dbReference>
<dbReference type="Proteomes" id="UP000284842">
    <property type="component" value="Unassembled WGS sequence"/>
</dbReference>
<dbReference type="STRING" id="181874.A0A409WRV5"/>
<comment type="caution">
    <text evidence="4">The sequence shown here is derived from an EMBL/GenBank/DDBJ whole genome shotgun (WGS) entry which is preliminary data.</text>
</comment>
<proteinExistence type="predicted"/>
<gene>
    <name evidence="4" type="ORF">CVT24_012141</name>
</gene>
<dbReference type="PANTHER" id="PTHR19446">
    <property type="entry name" value="REVERSE TRANSCRIPTASES"/>
    <property type="match status" value="1"/>
</dbReference>
<feature type="compositionally biased region" description="Basic residues" evidence="1">
    <location>
        <begin position="115"/>
        <end position="126"/>
    </location>
</feature>
<evidence type="ECO:0000259" key="2">
    <source>
        <dbReference type="Pfam" id="PF00078"/>
    </source>
</evidence>
<feature type="compositionally biased region" description="Polar residues" evidence="1">
    <location>
        <begin position="63"/>
        <end position="80"/>
    </location>
</feature>
<sequence length="1432" mass="167095">MENRNQNTSNAGKSNLTPLENELSSQEGTAAPIVEREDCNPNERTEESQRERASPSKRLPLNHTPQQGTPTHRYNTHQNPNQMTENLSEVETNHNEDANTRNDQDDIQGYPTNQKRGKKKKKKPHRTPFRTRAYLKMGTLNINGGGSRTTLHKWEHINQIIREDKIDILAIQETHITEEKIQDLHTRYPRLYITNSRDEEKPNAMGVAIILNRHRTRWRETRMIELKPGRAIIISLPWKQNETLNILAIYAPNNDDEQAKFWEELQTKYLENPDIPKPDIMMGDFNLVEDAIDRYPPHRDYEPAVNNFQTFKLDHDLQDAWRREHPDKIEFTYCQFQNTTPKSQSRLDRIYMKGDIVGMCYDWQNKHPGICSDHKIITTKLEDPVAPFIGKGRWAMPHFVLRDKTLMNEIKKVGNEYLTKLKEALDKNQIHEANPQESHEEFKHKVQKMVRNYTKTAIPKLEKLIKRKDNELKEILKQVKQNSKRTQETEQEHPENHKNKISTQTDLQLMAQAAEIEEELLQLHIKVHLKVRDEIRAKFWREAETIGKPWINVNKDIKPRDTIYKLKFTDKHGRLQYATKSEDMANKAAEYHNNLQKDDNPEPPEIREERIKEHISIIRKHLSNEEGEYLEQQITKDDIKNAIMLLPNGKSPGLDGITTEFYKKLMEDFDKDIGETEEEEGGNTEQPTFDIITYLQIVLQDFTSRGPSDTSNFAEGWMCPIYKKNDKTDIANYRPITVLNTDYKILTRAMTTKLSNIVHNIIHPDQAGFMKKRSIADHTDLVHMLTYLCDTEEKNGAIICLDQEKAYDKIKHEYLWLTLEKFGFPEKENIKYTEALGKRTPNPRGKTPHTRNVHVRNDPIPNESARNGRDPTAQKWINTLDHKWDPQLGPRNKQGPPIVVRQQEDEIITNPRRKKKHGPTYFDKRSAASKIEEEYRVFTQPNTNNSLDLELADRIDKGETNTRTNEEEDNQIPRTHELRIEIAARCLKQGEQDTKVRTAIYFAENNEQNQIVTIDEGKISTTLGELTAIYEIASKLVDRSINIRIITETNNIANILRFKLKEHEDEDMIRSPYETPLRAVLSHLRSREGTFLMDTGKCKRAKALLTSPEAELKETEIKTKMFQNVRNFTVTGARLADMTQAKLYKGIKKFERYKLQQRYEQDTESTNEAVRDGRNVDEFGNSVRRSTMIRLDITRYGIQEETGTLPRDEEIWTSLRNKDISKKIRAFMWTAMHDGQKIGDYWTDKPGWQHLGRCRDCDTTETLEHIMTECSCSGQETAWGLTEELLRKRIPNWTRPGLGRMLGQGYTKVRKNQSKKEKSNKRLTTIIVTETMHLIWKLRCEWKIGRNEDQSSKLTDRETINRWHSVINSRLKIDCLLTNRRKYGNKALSRGLVTDTWNGLLESELYKEDEWVKPGVLVGIAPIRRESHTGSA</sequence>
<evidence type="ECO:0000256" key="1">
    <source>
        <dbReference type="SAM" id="MobiDB-lite"/>
    </source>
</evidence>
<dbReference type="InterPro" id="IPR000477">
    <property type="entry name" value="RT_dom"/>
</dbReference>
<dbReference type="EMBL" id="NHTK01005299">
    <property type="protein sequence ID" value="PPQ81250.1"/>
    <property type="molecule type" value="Genomic_DNA"/>
</dbReference>
<feature type="compositionally biased region" description="Basic and acidic residues" evidence="1">
    <location>
        <begin position="485"/>
        <end position="498"/>
    </location>
</feature>
<feature type="compositionally biased region" description="Basic and acidic residues" evidence="1">
    <location>
        <begin position="34"/>
        <end position="54"/>
    </location>
</feature>
<name>A0A409WRV5_9AGAR</name>
<evidence type="ECO:0000313" key="5">
    <source>
        <dbReference type="Proteomes" id="UP000284842"/>
    </source>
</evidence>
<evidence type="ECO:0000313" key="4">
    <source>
        <dbReference type="EMBL" id="PPQ81250.1"/>
    </source>
</evidence>
<feature type="region of interest" description="Disordered" evidence="1">
    <location>
        <begin position="479"/>
        <end position="499"/>
    </location>
</feature>
<dbReference type="Pfam" id="PF00078">
    <property type="entry name" value="RVT_1"/>
    <property type="match status" value="1"/>
</dbReference>
<dbReference type="Gene3D" id="3.60.10.10">
    <property type="entry name" value="Endonuclease/exonuclease/phosphatase"/>
    <property type="match status" value="1"/>
</dbReference>
<evidence type="ECO:0000259" key="3">
    <source>
        <dbReference type="Pfam" id="PF03372"/>
    </source>
</evidence>
<dbReference type="InterPro" id="IPR036691">
    <property type="entry name" value="Endo/exonu/phosph_ase_sf"/>
</dbReference>
<organism evidence="4 5">
    <name type="scientific">Panaeolus cyanescens</name>
    <dbReference type="NCBI Taxonomy" id="181874"/>
    <lineage>
        <taxon>Eukaryota</taxon>
        <taxon>Fungi</taxon>
        <taxon>Dikarya</taxon>
        <taxon>Basidiomycota</taxon>
        <taxon>Agaricomycotina</taxon>
        <taxon>Agaricomycetes</taxon>
        <taxon>Agaricomycetidae</taxon>
        <taxon>Agaricales</taxon>
        <taxon>Agaricineae</taxon>
        <taxon>Galeropsidaceae</taxon>
        <taxon>Panaeolus</taxon>
    </lineage>
</organism>
<dbReference type="SUPFAM" id="SSF56672">
    <property type="entry name" value="DNA/RNA polymerases"/>
    <property type="match status" value="1"/>
</dbReference>
<accession>A0A409WRV5</accession>
<dbReference type="InParanoid" id="A0A409WRV5"/>
<keyword evidence="5" id="KW-1185">Reference proteome</keyword>
<feature type="domain" description="Reverse transcriptase" evidence="2">
    <location>
        <begin position="726"/>
        <end position="829"/>
    </location>
</feature>
<reference evidence="4 5" key="1">
    <citation type="journal article" date="2018" name="Evol. Lett.">
        <title>Horizontal gene cluster transfer increased hallucinogenic mushroom diversity.</title>
        <authorList>
            <person name="Reynolds H.T."/>
            <person name="Vijayakumar V."/>
            <person name="Gluck-Thaler E."/>
            <person name="Korotkin H.B."/>
            <person name="Matheny P.B."/>
            <person name="Slot J.C."/>
        </authorList>
    </citation>
    <scope>NUCLEOTIDE SEQUENCE [LARGE SCALE GENOMIC DNA]</scope>
    <source>
        <strain evidence="4 5">2629</strain>
    </source>
</reference>
<feature type="region of interest" description="Disordered" evidence="1">
    <location>
        <begin position="96"/>
        <end position="126"/>
    </location>
</feature>
<dbReference type="SUPFAM" id="SSF56219">
    <property type="entry name" value="DNase I-like"/>
    <property type="match status" value="1"/>
</dbReference>
<dbReference type="GO" id="GO:0003824">
    <property type="term" value="F:catalytic activity"/>
    <property type="evidence" value="ECO:0007669"/>
    <property type="project" value="InterPro"/>
</dbReference>
<dbReference type="CDD" id="cd09076">
    <property type="entry name" value="L1-EN"/>
    <property type="match status" value="1"/>
</dbReference>
<dbReference type="OrthoDB" id="416119at2759"/>
<dbReference type="InterPro" id="IPR005135">
    <property type="entry name" value="Endo/exonuclease/phosphatase"/>
</dbReference>
<feature type="compositionally biased region" description="Polar residues" evidence="1">
    <location>
        <begin position="1"/>
        <end position="28"/>
    </location>
</feature>